<keyword evidence="1" id="KW-0732">Signal</keyword>
<reference evidence="2 3" key="1">
    <citation type="submission" date="2023-07" db="EMBL/GenBank/DDBJ databases">
        <title>Sorghum-associated microbial communities from plants grown in Nebraska, USA.</title>
        <authorList>
            <person name="Schachtman D."/>
        </authorList>
    </citation>
    <scope>NUCLEOTIDE SEQUENCE [LARGE SCALE GENOMIC DNA]</scope>
    <source>
        <strain evidence="2 3">BE314</strain>
    </source>
</reference>
<evidence type="ECO:0000256" key="1">
    <source>
        <dbReference type="SAM" id="SignalP"/>
    </source>
</evidence>
<feature type="signal peptide" evidence="1">
    <location>
        <begin position="1"/>
        <end position="36"/>
    </location>
</feature>
<name>A0ABU1YIJ2_ROSSA</name>
<dbReference type="Proteomes" id="UP001180453">
    <property type="component" value="Unassembled WGS sequence"/>
</dbReference>
<dbReference type="RefSeq" id="WP_310262551.1">
    <property type="nucleotide sequence ID" value="NZ_JAVDXU010000001.1"/>
</dbReference>
<evidence type="ECO:0000313" key="2">
    <source>
        <dbReference type="EMBL" id="MDR7268672.1"/>
    </source>
</evidence>
<organism evidence="2 3">
    <name type="scientific">Roseateles saccharophilus</name>
    <name type="common">Pseudomonas saccharophila</name>
    <dbReference type="NCBI Taxonomy" id="304"/>
    <lineage>
        <taxon>Bacteria</taxon>
        <taxon>Pseudomonadati</taxon>
        <taxon>Pseudomonadota</taxon>
        <taxon>Betaproteobacteria</taxon>
        <taxon>Burkholderiales</taxon>
        <taxon>Sphaerotilaceae</taxon>
        <taxon>Roseateles</taxon>
    </lineage>
</organism>
<proteinExistence type="predicted"/>
<feature type="chain" id="PRO_5047533254" description="DUF4154 domain-containing protein" evidence="1">
    <location>
        <begin position="37"/>
        <end position="197"/>
    </location>
</feature>
<keyword evidence="3" id="KW-1185">Reference proteome</keyword>
<protein>
    <recommendedName>
        <fullName evidence="4">DUF4154 domain-containing protein</fullName>
    </recommendedName>
</protein>
<comment type="caution">
    <text evidence="2">The sequence shown here is derived from an EMBL/GenBank/DDBJ whole genome shotgun (WGS) entry which is preliminary data.</text>
</comment>
<dbReference type="Pfam" id="PF13689">
    <property type="entry name" value="DUF4154"/>
    <property type="match status" value="1"/>
</dbReference>
<evidence type="ECO:0008006" key="4">
    <source>
        <dbReference type="Google" id="ProtNLM"/>
    </source>
</evidence>
<sequence length="197" mass="21128">MMVALRRFLARRGAVGWQRWATAGLLSCAAMGSAAADGDGRPLEAQVKAAYLYKFVAHIEWPPSAFPDAATPLTIGVVGASDVADELNKLKPNRAANDRPVEVRVLKPGDPTRGVQLIFIGSADTAQLRRLLELYKAVPALTISDIPGGMDAGCIINFVTVDKRIRFEISTGNAERHGLKVSARLLAVAQRVDTGRP</sequence>
<accession>A0ABU1YIJ2</accession>
<evidence type="ECO:0000313" key="3">
    <source>
        <dbReference type="Proteomes" id="UP001180453"/>
    </source>
</evidence>
<dbReference type="EMBL" id="JAVDXU010000001">
    <property type="protein sequence ID" value="MDR7268672.1"/>
    <property type="molecule type" value="Genomic_DNA"/>
</dbReference>
<dbReference type="InterPro" id="IPR025293">
    <property type="entry name" value="YfiR/HmsC-like"/>
</dbReference>
<gene>
    <name evidence="2" type="ORF">J2X20_001301</name>
</gene>